<dbReference type="Gene3D" id="3.40.50.2000">
    <property type="entry name" value="Glycogen Phosphorylase B"/>
    <property type="match status" value="2"/>
</dbReference>
<dbReference type="GO" id="GO:0016757">
    <property type="term" value="F:glycosyltransferase activity"/>
    <property type="evidence" value="ECO:0007669"/>
    <property type="project" value="UniProtKB-ARBA"/>
</dbReference>
<dbReference type="EMBL" id="MPRK01000073">
    <property type="protein sequence ID" value="OOZ40921.1"/>
    <property type="molecule type" value="Genomic_DNA"/>
</dbReference>
<dbReference type="Proteomes" id="UP000190198">
    <property type="component" value="Unassembled WGS sequence"/>
</dbReference>
<comment type="caution">
    <text evidence="3">The sequence shown here is derived from an EMBL/GenBank/DDBJ whole genome shotgun (WGS) entry which is preliminary data.</text>
</comment>
<dbReference type="AlphaFoldDB" id="A0A1T2L762"/>
<dbReference type="CDD" id="cd03811">
    <property type="entry name" value="GT4_GT28_WabH-like"/>
    <property type="match status" value="1"/>
</dbReference>
<feature type="domain" description="Glycosyl transferase family 1" evidence="1">
    <location>
        <begin position="164"/>
        <end position="308"/>
    </location>
</feature>
<dbReference type="InterPro" id="IPR001296">
    <property type="entry name" value="Glyco_trans_1"/>
</dbReference>
<reference evidence="3 4" key="1">
    <citation type="submission" date="2016-11" db="EMBL/GenBank/DDBJ databases">
        <title>Mixed transmission modes and dynamic genome evolution in an obligate animal-bacterial symbiosis.</title>
        <authorList>
            <person name="Russell S.L."/>
            <person name="Corbett-Detig R.B."/>
            <person name="Cavanaugh C.M."/>
        </authorList>
    </citation>
    <scope>NUCLEOTIDE SEQUENCE [LARGE SCALE GENOMIC DNA]</scope>
    <source>
        <strain evidence="3">Sp-SM6</strain>
    </source>
</reference>
<protein>
    <recommendedName>
        <fullName evidence="5">Glycosyl transferase</fullName>
    </recommendedName>
</protein>
<dbReference type="SUPFAM" id="SSF53756">
    <property type="entry name" value="UDP-Glycosyltransferase/glycogen phosphorylase"/>
    <property type="match status" value="1"/>
</dbReference>
<dbReference type="PANTHER" id="PTHR12526">
    <property type="entry name" value="GLYCOSYLTRANSFERASE"/>
    <property type="match status" value="1"/>
</dbReference>
<sequence length="338" mass="37766">MAKRGHDVVMVVGHVNKDCTFPDVDGLKVHIWKKPKVRDMLFPLIRFLKTEKPDVVFAAEDHLNAILLLAAILSGSKAKISGSSRVTPFDTYSNRLFSKRWMLKQVVRTVMWRANVLTCVSKDMVEQYRKIFSNPSHVCVYNIVDDAQSRTRIEESVEHPWVNEKQAPLLVAAGRLAPWKGFDDLIKAVELVLARTDVRLLIMGDGPLRDELQSLIDSRGLTEKIELVGYVDNPLKYFARADVFVLSSHVEGLPNVLVEAMMCGCTPVSTDCPTGPREVLQDGKYGYLAPMRDPAALALAIDKAIETPVDSELLAEAVLPFEENTVIDRHFDLLGLEG</sequence>
<evidence type="ECO:0008006" key="5">
    <source>
        <dbReference type="Google" id="ProtNLM"/>
    </source>
</evidence>
<evidence type="ECO:0000313" key="4">
    <source>
        <dbReference type="Proteomes" id="UP000190198"/>
    </source>
</evidence>
<accession>A0A1T2L762</accession>
<gene>
    <name evidence="3" type="ORF">BOW52_05215</name>
</gene>
<feature type="domain" description="Glycosyltransferase subfamily 4-like N-terminal" evidence="2">
    <location>
        <begin position="1"/>
        <end position="140"/>
    </location>
</feature>
<name>A0A1T2L762_9GAMM</name>
<dbReference type="InterPro" id="IPR028098">
    <property type="entry name" value="Glyco_trans_4-like_N"/>
</dbReference>
<evidence type="ECO:0000259" key="2">
    <source>
        <dbReference type="Pfam" id="PF13579"/>
    </source>
</evidence>
<evidence type="ECO:0000259" key="1">
    <source>
        <dbReference type="Pfam" id="PF00534"/>
    </source>
</evidence>
<evidence type="ECO:0000313" key="3">
    <source>
        <dbReference type="EMBL" id="OOZ40921.1"/>
    </source>
</evidence>
<dbReference type="Pfam" id="PF00534">
    <property type="entry name" value="Glycos_transf_1"/>
    <property type="match status" value="1"/>
</dbReference>
<proteinExistence type="predicted"/>
<organism evidence="3 4">
    <name type="scientific">Solemya elarraichensis gill symbiont</name>
    <dbReference type="NCBI Taxonomy" id="1918949"/>
    <lineage>
        <taxon>Bacteria</taxon>
        <taxon>Pseudomonadati</taxon>
        <taxon>Pseudomonadota</taxon>
        <taxon>Gammaproteobacteria</taxon>
        <taxon>sulfur-oxidizing symbionts</taxon>
    </lineage>
</organism>
<keyword evidence="4" id="KW-1185">Reference proteome</keyword>
<dbReference type="Pfam" id="PF13579">
    <property type="entry name" value="Glyco_trans_4_4"/>
    <property type="match status" value="1"/>
</dbReference>